<feature type="region of interest" description="Disordered" evidence="1">
    <location>
        <begin position="238"/>
        <end position="343"/>
    </location>
</feature>
<dbReference type="SMART" id="SM00271">
    <property type="entry name" value="DnaJ"/>
    <property type="match status" value="1"/>
</dbReference>
<dbReference type="Pfam" id="PF14901">
    <property type="entry name" value="Jiv90"/>
    <property type="match status" value="1"/>
</dbReference>
<proteinExistence type="predicted"/>
<dbReference type="InterPro" id="IPR036869">
    <property type="entry name" value="J_dom_sf"/>
</dbReference>
<evidence type="ECO:0000313" key="4">
    <source>
        <dbReference type="Proteomes" id="UP000826195"/>
    </source>
</evidence>
<dbReference type="InterPro" id="IPR001623">
    <property type="entry name" value="DnaJ_domain"/>
</dbReference>
<reference evidence="3 4" key="1">
    <citation type="journal article" date="2021" name="J. Hered.">
        <title>A chromosome-level genome assembly of the parasitoid wasp, Cotesia glomerata (Hymenoptera: Braconidae).</title>
        <authorList>
            <person name="Pinto B.J."/>
            <person name="Weis J.J."/>
            <person name="Gamble T."/>
            <person name="Ode P.J."/>
            <person name="Paul R."/>
            <person name="Zaspel J.M."/>
        </authorList>
    </citation>
    <scope>NUCLEOTIDE SEQUENCE [LARGE SCALE GENOMIC DNA]</scope>
    <source>
        <strain evidence="3">CgM1</strain>
    </source>
</reference>
<feature type="domain" description="J" evidence="2">
    <location>
        <begin position="468"/>
        <end position="532"/>
    </location>
</feature>
<protein>
    <recommendedName>
        <fullName evidence="2">J domain-containing protein</fullName>
    </recommendedName>
</protein>
<sequence length="717" mass="80432">MAERQQSPSESKRMSLDKIIDAMTADLKNPSENYVQFGATQSQTTTPSWGHYLTSNSRNYSANQSPPLSHQVHHPNSTPNILPVNSVSPPIYMQDVPRYNNTNNIGDPIYFSSQAVNHLGINENNDLIGTIDVGGGNYINVIYGNGPVIVSDQCQVNNLSGYNGHQSVARDREYGLFNEPRVPVQHNSNCHQNTNGKQLIDNLVGNWVPNQSGTYSPFGSSPNVTPVQNSISVGAVEQKKEVEELPKSSPHSQPKKQRIVAEVKPMRPSYSSVLTKSAPSPSLPLNTLTAKTQSDNGLKKTAGKNSKSKNKIGSLKRQNSSGSDDHGSPKIQVPKKSIDNKNHNNLSRRWVSLDNLEIHSESHEMDAFNRSDQFEKRKSIKTSKKNDKDETLYNNKLQNGNIKSPGKRIDGWLGNSRFAFWRRIKANNKKLDREENTNWIPGRLETNISLPSTGEEAMKRLLACKGKDPYSILGVTPTCSDDDIKKYYKRQAFLVHPDKNSQPGAEEAFKILVHAFDIIGEPERRQAFDQSRQVEAAWGELSDLLSQLHRKMEQAANTIRCTNCGLRHKRIPTQRPCYAARFCSQCKIRHSAKEGDIWAESRVMGFLWHYYACMEGAVYDVTDWAACQAGNLKHLRANTHSVQYRIVLGQRPSTQSPSSGNKKRQHMDSNPTDADFEDFLNNLYTHNKSGTSTTTTTTTTEQPTAKSDNRRRKTKRK</sequence>
<dbReference type="PRINTS" id="PR00625">
    <property type="entry name" value="JDOMAIN"/>
</dbReference>
<dbReference type="AlphaFoldDB" id="A0AAV7HVF1"/>
<feature type="compositionally biased region" description="Polar residues" evidence="1">
    <location>
        <begin position="269"/>
        <end position="296"/>
    </location>
</feature>
<evidence type="ECO:0000256" key="1">
    <source>
        <dbReference type="SAM" id="MobiDB-lite"/>
    </source>
</evidence>
<dbReference type="CDD" id="cd06257">
    <property type="entry name" value="DnaJ"/>
    <property type="match status" value="1"/>
</dbReference>
<feature type="compositionally biased region" description="Polar residues" evidence="1">
    <location>
        <begin position="651"/>
        <end position="660"/>
    </location>
</feature>
<dbReference type="InterPro" id="IPR032843">
    <property type="entry name" value="Jiv"/>
</dbReference>
<feature type="region of interest" description="Disordered" evidence="1">
    <location>
        <begin position="648"/>
        <end position="717"/>
    </location>
</feature>
<keyword evidence="4" id="KW-1185">Reference proteome</keyword>
<name>A0AAV7HVF1_COTGL</name>
<gene>
    <name evidence="3" type="ORF">KQX54_006901</name>
</gene>
<comment type="caution">
    <text evidence="3">The sequence shown here is derived from an EMBL/GenBank/DDBJ whole genome shotgun (WGS) entry which is preliminary data.</text>
</comment>
<dbReference type="Proteomes" id="UP000826195">
    <property type="component" value="Unassembled WGS sequence"/>
</dbReference>
<dbReference type="PANTHER" id="PTHR44665:SF1">
    <property type="entry name" value="DNAJ HOMOLOG SUBFAMILY C MEMBER 14"/>
    <property type="match status" value="1"/>
</dbReference>
<organism evidence="3 4">
    <name type="scientific">Cotesia glomerata</name>
    <name type="common">Lepidopteran parasitic wasp</name>
    <name type="synonym">Apanteles glomeratus</name>
    <dbReference type="NCBI Taxonomy" id="32391"/>
    <lineage>
        <taxon>Eukaryota</taxon>
        <taxon>Metazoa</taxon>
        <taxon>Ecdysozoa</taxon>
        <taxon>Arthropoda</taxon>
        <taxon>Hexapoda</taxon>
        <taxon>Insecta</taxon>
        <taxon>Pterygota</taxon>
        <taxon>Neoptera</taxon>
        <taxon>Endopterygota</taxon>
        <taxon>Hymenoptera</taxon>
        <taxon>Apocrita</taxon>
        <taxon>Ichneumonoidea</taxon>
        <taxon>Braconidae</taxon>
        <taxon>Microgastrinae</taxon>
        <taxon>Cotesia</taxon>
    </lineage>
</organism>
<feature type="region of interest" description="Disordered" evidence="1">
    <location>
        <begin position="55"/>
        <end position="75"/>
    </location>
</feature>
<dbReference type="Gene3D" id="1.10.287.110">
    <property type="entry name" value="DnaJ domain"/>
    <property type="match status" value="1"/>
</dbReference>
<feature type="region of interest" description="Disordered" evidence="1">
    <location>
        <begin position="374"/>
        <end position="399"/>
    </location>
</feature>
<evidence type="ECO:0000259" key="2">
    <source>
        <dbReference type="PROSITE" id="PS50076"/>
    </source>
</evidence>
<accession>A0AAV7HVF1</accession>
<dbReference type="SUPFAM" id="SSF46565">
    <property type="entry name" value="Chaperone J-domain"/>
    <property type="match status" value="1"/>
</dbReference>
<feature type="compositionally biased region" description="Low complexity" evidence="1">
    <location>
        <begin position="691"/>
        <end position="700"/>
    </location>
</feature>
<dbReference type="InterPro" id="IPR052317">
    <property type="entry name" value="Viral_replicn-host_int_reg"/>
</dbReference>
<dbReference type="EMBL" id="JAHXZJ010001864">
    <property type="protein sequence ID" value="KAH0549199.1"/>
    <property type="molecule type" value="Genomic_DNA"/>
</dbReference>
<evidence type="ECO:0000313" key="3">
    <source>
        <dbReference type="EMBL" id="KAH0549199.1"/>
    </source>
</evidence>
<dbReference type="PROSITE" id="PS50076">
    <property type="entry name" value="DNAJ_2"/>
    <property type="match status" value="1"/>
</dbReference>
<dbReference type="PANTHER" id="PTHR44665">
    <property type="entry name" value="DNAJ HOMOLOG SUBFAMILY C MEMBER 14"/>
    <property type="match status" value="1"/>
</dbReference>
<dbReference type="Pfam" id="PF00226">
    <property type="entry name" value="DnaJ"/>
    <property type="match status" value="1"/>
</dbReference>